<evidence type="ECO:0000256" key="4">
    <source>
        <dbReference type="ARBA" id="ARBA00022840"/>
    </source>
</evidence>
<keyword evidence="5" id="KW-0597">Phosphoprotein</keyword>
<feature type="modified residue" description="4-aspartylphosphate" evidence="5">
    <location>
        <position position="362"/>
    </location>
</feature>
<sequence>MANYRKRIDTPADAVTLVDDAPPSNPLAPEPGELLEHVYRVQRLQGRGGGGTVMLAHDEMLDRPVALKFLHPTLTELEAQRTRFLNEARAMARIRHPNVVGIHGVGQWEGTPYLVMEYLPGPTLQAYLDERNHDLALDDAIGLFEQMCRGVAAIHEAGATHNDLKPSNMIIGPASRLGITDFGLAEWARKQGMRRGGTIGFIAPEIIRGEPIPAPLRTAADIYSLGVLAFILFAGQMPFGNDTIEGVVGRQLNTDSPRPSSLRPGLPVELDRPVTQALSKHPGFRPRRADELLGACMDALSSRTSAVVGPRILAIEDDLVMHPWLEASLHAVLPDATVACFASPVAALTDAIRNPPQLVITDLNMPEMTGFEVVKTLRARARTRHVPIIAITGTAAQDDWDRLTILGADGFLAKPFEPWALRAVVRRMLVRA</sequence>
<protein>
    <submittedName>
        <fullName evidence="8">Serine/threonine-protein kinase PrkC</fullName>
        <ecNumber evidence="8">2.7.11.1</ecNumber>
    </submittedName>
</protein>
<keyword evidence="3 8" id="KW-0418">Kinase</keyword>
<feature type="domain" description="Response regulatory" evidence="7">
    <location>
        <begin position="311"/>
        <end position="429"/>
    </location>
</feature>
<evidence type="ECO:0000313" key="8">
    <source>
        <dbReference type="EMBL" id="PRQ08625.1"/>
    </source>
</evidence>
<dbReference type="SMART" id="SM00448">
    <property type="entry name" value="REC"/>
    <property type="match status" value="1"/>
</dbReference>
<dbReference type="EC" id="2.7.11.1" evidence="8"/>
<dbReference type="PANTHER" id="PTHR43289:SF6">
    <property type="entry name" value="SERINE_THREONINE-PROTEIN KINASE NEKL-3"/>
    <property type="match status" value="1"/>
</dbReference>
<dbReference type="GO" id="GO:0004674">
    <property type="term" value="F:protein serine/threonine kinase activity"/>
    <property type="evidence" value="ECO:0007669"/>
    <property type="project" value="UniProtKB-EC"/>
</dbReference>
<keyword evidence="1 8" id="KW-0808">Transferase</keyword>
<evidence type="ECO:0000256" key="2">
    <source>
        <dbReference type="ARBA" id="ARBA00022741"/>
    </source>
</evidence>
<feature type="domain" description="Protein kinase" evidence="6">
    <location>
        <begin position="39"/>
        <end position="325"/>
    </location>
</feature>
<evidence type="ECO:0000259" key="6">
    <source>
        <dbReference type="PROSITE" id="PS50011"/>
    </source>
</evidence>
<keyword evidence="4" id="KW-0067">ATP-binding</keyword>
<evidence type="ECO:0000313" key="9">
    <source>
        <dbReference type="Proteomes" id="UP000238823"/>
    </source>
</evidence>
<dbReference type="InterPro" id="IPR001789">
    <property type="entry name" value="Sig_transdc_resp-reg_receiver"/>
</dbReference>
<dbReference type="SUPFAM" id="SSF56112">
    <property type="entry name" value="Protein kinase-like (PK-like)"/>
    <property type="match status" value="1"/>
</dbReference>
<dbReference type="PROSITE" id="PS50110">
    <property type="entry name" value="RESPONSE_REGULATORY"/>
    <property type="match status" value="1"/>
</dbReference>
<keyword evidence="2" id="KW-0547">Nucleotide-binding</keyword>
<dbReference type="InterPro" id="IPR000719">
    <property type="entry name" value="Prot_kinase_dom"/>
</dbReference>
<dbReference type="InterPro" id="IPR011009">
    <property type="entry name" value="Kinase-like_dom_sf"/>
</dbReference>
<dbReference type="Gene3D" id="1.10.510.10">
    <property type="entry name" value="Transferase(Phosphotransferase) domain 1"/>
    <property type="match status" value="1"/>
</dbReference>
<evidence type="ECO:0000256" key="1">
    <source>
        <dbReference type="ARBA" id="ARBA00022679"/>
    </source>
</evidence>
<dbReference type="Pfam" id="PF00069">
    <property type="entry name" value="Pkinase"/>
    <property type="match status" value="1"/>
</dbReference>
<organism evidence="8 9">
    <name type="scientific">Enhygromyxa salina</name>
    <dbReference type="NCBI Taxonomy" id="215803"/>
    <lineage>
        <taxon>Bacteria</taxon>
        <taxon>Pseudomonadati</taxon>
        <taxon>Myxococcota</taxon>
        <taxon>Polyangia</taxon>
        <taxon>Nannocystales</taxon>
        <taxon>Nannocystaceae</taxon>
        <taxon>Enhygromyxa</taxon>
    </lineage>
</organism>
<dbReference type="InterPro" id="IPR011006">
    <property type="entry name" value="CheY-like_superfamily"/>
</dbReference>
<dbReference type="SUPFAM" id="SSF52172">
    <property type="entry name" value="CheY-like"/>
    <property type="match status" value="1"/>
</dbReference>
<evidence type="ECO:0000259" key="7">
    <source>
        <dbReference type="PROSITE" id="PS50110"/>
    </source>
</evidence>
<proteinExistence type="predicted"/>
<reference evidence="8 9" key="1">
    <citation type="submission" date="2018-03" db="EMBL/GenBank/DDBJ databases">
        <title>Draft Genome Sequences of the Obligatory Marine Myxobacteria Enhygromyxa salina SWB007.</title>
        <authorList>
            <person name="Poehlein A."/>
            <person name="Moghaddam J.A."/>
            <person name="Harms H."/>
            <person name="Alanjari M."/>
            <person name="Koenig G.M."/>
            <person name="Daniel R."/>
            <person name="Schaeberle T.F."/>
        </authorList>
    </citation>
    <scope>NUCLEOTIDE SEQUENCE [LARGE SCALE GENOMIC DNA]</scope>
    <source>
        <strain evidence="8 9">SWB007</strain>
    </source>
</reference>
<gene>
    <name evidence="8" type="primary">prkC_14</name>
    <name evidence="8" type="ORF">ENSA7_16310</name>
</gene>
<dbReference type="AlphaFoldDB" id="A0A2S9YU33"/>
<dbReference type="GO" id="GO:0000160">
    <property type="term" value="P:phosphorelay signal transduction system"/>
    <property type="evidence" value="ECO:0007669"/>
    <property type="project" value="InterPro"/>
</dbReference>
<dbReference type="RefSeq" id="WP_106088664.1">
    <property type="nucleotide sequence ID" value="NZ_PVNL01000039.1"/>
</dbReference>
<evidence type="ECO:0000256" key="5">
    <source>
        <dbReference type="PROSITE-ProRule" id="PRU00169"/>
    </source>
</evidence>
<accession>A0A2S9YU33</accession>
<dbReference type="OrthoDB" id="5486187at2"/>
<dbReference type="SMART" id="SM00220">
    <property type="entry name" value="S_TKc"/>
    <property type="match status" value="1"/>
</dbReference>
<dbReference type="PANTHER" id="PTHR43289">
    <property type="entry name" value="MITOGEN-ACTIVATED PROTEIN KINASE KINASE KINASE 20-RELATED"/>
    <property type="match status" value="1"/>
</dbReference>
<comment type="caution">
    <text evidence="8">The sequence shown here is derived from an EMBL/GenBank/DDBJ whole genome shotgun (WGS) entry which is preliminary data.</text>
</comment>
<dbReference type="Pfam" id="PF00072">
    <property type="entry name" value="Response_reg"/>
    <property type="match status" value="1"/>
</dbReference>
<dbReference type="Gene3D" id="3.40.50.2300">
    <property type="match status" value="1"/>
</dbReference>
<dbReference type="CDD" id="cd14014">
    <property type="entry name" value="STKc_PknB_like"/>
    <property type="match status" value="1"/>
</dbReference>
<dbReference type="PROSITE" id="PS50011">
    <property type="entry name" value="PROTEIN_KINASE_DOM"/>
    <property type="match status" value="1"/>
</dbReference>
<dbReference type="Proteomes" id="UP000238823">
    <property type="component" value="Unassembled WGS sequence"/>
</dbReference>
<dbReference type="Gene3D" id="3.30.200.20">
    <property type="entry name" value="Phosphorylase Kinase, domain 1"/>
    <property type="match status" value="1"/>
</dbReference>
<evidence type="ECO:0000256" key="3">
    <source>
        <dbReference type="ARBA" id="ARBA00022777"/>
    </source>
</evidence>
<dbReference type="EMBL" id="PVNL01000039">
    <property type="protein sequence ID" value="PRQ08625.1"/>
    <property type="molecule type" value="Genomic_DNA"/>
</dbReference>
<name>A0A2S9YU33_9BACT</name>
<dbReference type="GO" id="GO:0005524">
    <property type="term" value="F:ATP binding"/>
    <property type="evidence" value="ECO:0007669"/>
    <property type="project" value="UniProtKB-KW"/>
</dbReference>